<dbReference type="EMBL" id="JRKL02005613">
    <property type="protein sequence ID" value="KAF3950197.1"/>
    <property type="molecule type" value="Genomic_DNA"/>
</dbReference>
<organism evidence="1 2">
    <name type="scientific">Castanea mollissima</name>
    <name type="common">Chinese chestnut</name>
    <dbReference type="NCBI Taxonomy" id="60419"/>
    <lineage>
        <taxon>Eukaryota</taxon>
        <taxon>Viridiplantae</taxon>
        <taxon>Streptophyta</taxon>
        <taxon>Embryophyta</taxon>
        <taxon>Tracheophyta</taxon>
        <taxon>Spermatophyta</taxon>
        <taxon>Magnoliopsida</taxon>
        <taxon>eudicotyledons</taxon>
        <taxon>Gunneridae</taxon>
        <taxon>Pentapetalae</taxon>
        <taxon>rosids</taxon>
        <taxon>fabids</taxon>
        <taxon>Fagales</taxon>
        <taxon>Fagaceae</taxon>
        <taxon>Castanea</taxon>
    </lineage>
</organism>
<evidence type="ECO:0000313" key="2">
    <source>
        <dbReference type="Proteomes" id="UP000737018"/>
    </source>
</evidence>
<reference evidence="1" key="1">
    <citation type="submission" date="2020-03" db="EMBL/GenBank/DDBJ databases">
        <title>Castanea mollissima Vanexum genome sequencing.</title>
        <authorList>
            <person name="Staton M."/>
        </authorList>
    </citation>
    <scope>NUCLEOTIDE SEQUENCE</scope>
    <source>
        <tissue evidence="1">Leaf</tissue>
    </source>
</reference>
<protein>
    <submittedName>
        <fullName evidence="1">Uncharacterized protein</fullName>
    </submittedName>
</protein>
<sequence length="109" mass="11855">MKRFTPHSAGTVYRILHFLQGFEVSVQTYTTVKRGTVTIGVNGEDLLARKVTKEELKQGFQGGGYEKLATISLVMASVQSVANLTAVASSLSCLIHMAKLQDPSIKLNK</sequence>
<comment type="caution">
    <text evidence="1">The sequence shown here is derived from an EMBL/GenBank/DDBJ whole genome shotgun (WGS) entry which is preliminary data.</text>
</comment>
<name>A0A8J4QF07_9ROSI</name>
<dbReference type="Proteomes" id="UP000737018">
    <property type="component" value="Unassembled WGS sequence"/>
</dbReference>
<proteinExistence type="predicted"/>
<keyword evidence="2" id="KW-1185">Reference proteome</keyword>
<accession>A0A8J4QF07</accession>
<dbReference type="AlphaFoldDB" id="A0A8J4QF07"/>
<gene>
    <name evidence="1" type="ORF">CMV_024017</name>
</gene>
<evidence type="ECO:0000313" key="1">
    <source>
        <dbReference type="EMBL" id="KAF3950197.1"/>
    </source>
</evidence>